<dbReference type="HOGENOM" id="CLU_197259_0_0_2"/>
<protein>
    <submittedName>
        <fullName evidence="2">Uncharacterized protein</fullName>
    </submittedName>
</protein>
<gene>
    <name evidence="2" type="ordered locus">PYCH_11960</name>
</gene>
<name>F8AF30_PYRYC</name>
<evidence type="ECO:0000313" key="2">
    <source>
        <dbReference type="EMBL" id="AEH24874.1"/>
    </source>
</evidence>
<evidence type="ECO:0000256" key="1">
    <source>
        <dbReference type="SAM" id="Phobius"/>
    </source>
</evidence>
<sequence>MPRGMGRGYDRSFGRRYYGYPVPFGGFYNLLDLLLLIGILYTLVKIFFVAAPYALALALLLTIRSFLRSRWTFWSL</sequence>
<keyword evidence="1" id="KW-0812">Transmembrane</keyword>
<evidence type="ECO:0000313" key="3">
    <source>
        <dbReference type="Proteomes" id="UP000008386"/>
    </source>
</evidence>
<proteinExistence type="predicted"/>
<keyword evidence="1" id="KW-1133">Transmembrane helix</keyword>
<dbReference type="eggNOG" id="arCOG11082">
    <property type="taxonomic scope" value="Archaea"/>
</dbReference>
<dbReference type="STRING" id="529709.PYCH_11960"/>
<dbReference type="RefSeq" id="WP_013905930.1">
    <property type="nucleotide sequence ID" value="NC_015680.1"/>
</dbReference>
<feature type="transmembrane region" description="Helical" evidence="1">
    <location>
        <begin position="20"/>
        <end position="40"/>
    </location>
</feature>
<organism evidence="2 3">
    <name type="scientific">Pyrococcus yayanosii (strain CH1 / JCM 16557)</name>
    <dbReference type="NCBI Taxonomy" id="529709"/>
    <lineage>
        <taxon>Archaea</taxon>
        <taxon>Methanobacteriati</taxon>
        <taxon>Methanobacteriota</taxon>
        <taxon>Thermococci</taxon>
        <taxon>Thermococcales</taxon>
        <taxon>Thermococcaceae</taxon>
        <taxon>Pyrococcus</taxon>
    </lineage>
</organism>
<keyword evidence="1" id="KW-0472">Membrane</keyword>
<dbReference type="KEGG" id="pya:PYCH_11960"/>
<accession>F8AF30</accession>
<dbReference type="EMBL" id="CP002779">
    <property type="protein sequence ID" value="AEH24874.1"/>
    <property type="molecule type" value="Genomic_DNA"/>
</dbReference>
<reference evidence="2 3" key="1">
    <citation type="journal article" date="2011" name="J. Bacteriol.">
        <title>Complete genome sequence of the obligate piezophilic hyperthermophilic archaeon Pyrococcus yayanosii CH1.</title>
        <authorList>
            <person name="Jun X."/>
            <person name="Lupeng L."/>
            <person name="Minjuan X."/>
            <person name="Oger P."/>
            <person name="Fengping W."/>
            <person name="Jebbar M."/>
            <person name="Xiang X."/>
        </authorList>
    </citation>
    <scope>NUCLEOTIDE SEQUENCE [LARGE SCALE GENOMIC DNA]</scope>
    <source>
        <strain evidence="3">CH1 / JCM 16557</strain>
    </source>
</reference>
<dbReference type="AlphaFoldDB" id="F8AF30"/>
<dbReference type="GeneID" id="10837769"/>
<feature type="transmembrane region" description="Helical" evidence="1">
    <location>
        <begin position="46"/>
        <end position="67"/>
    </location>
</feature>
<keyword evidence="3" id="KW-1185">Reference proteome</keyword>
<dbReference type="Proteomes" id="UP000008386">
    <property type="component" value="Chromosome"/>
</dbReference>